<dbReference type="CDD" id="cd01647">
    <property type="entry name" value="RT_LTR"/>
    <property type="match status" value="1"/>
</dbReference>
<dbReference type="Gene3D" id="3.30.70.270">
    <property type="match status" value="1"/>
</dbReference>
<organism evidence="2">
    <name type="scientific">Trichuris suis</name>
    <name type="common">pig whipworm</name>
    <dbReference type="NCBI Taxonomy" id="68888"/>
    <lineage>
        <taxon>Eukaryota</taxon>
        <taxon>Metazoa</taxon>
        <taxon>Ecdysozoa</taxon>
        <taxon>Nematoda</taxon>
        <taxon>Enoplea</taxon>
        <taxon>Dorylaimia</taxon>
        <taxon>Trichinellida</taxon>
        <taxon>Trichuridae</taxon>
        <taxon>Trichuris</taxon>
    </lineage>
</organism>
<dbReference type="Gene3D" id="3.10.10.10">
    <property type="entry name" value="HIV Type 1 Reverse Transcriptase, subunit A, domain 1"/>
    <property type="match status" value="1"/>
</dbReference>
<dbReference type="InterPro" id="IPR053134">
    <property type="entry name" value="RNA-dir_DNA_polymerase"/>
</dbReference>
<dbReference type="AlphaFoldDB" id="A0A085NAE3"/>
<dbReference type="PANTHER" id="PTHR24559:SF444">
    <property type="entry name" value="REVERSE TRANSCRIPTASE DOMAIN-CONTAINING PROTEIN"/>
    <property type="match status" value="1"/>
</dbReference>
<dbReference type="InterPro" id="IPR000477">
    <property type="entry name" value="RT_dom"/>
</dbReference>
<dbReference type="InterPro" id="IPR043128">
    <property type="entry name" value="Rev_trsase/Diguanyl_cyclase"/>
</dbReference>
<accession>A0A085NAE3</accession>
<dbReference type="SUPFAM" id="SSF56672">
    <property type="entry name" value="DNA/RNA polymerases"/>
    <property type="match status" value="1"/>
</dbReference>
<dbReference type="Pfam" id="PF00078">
    <property type="entry name" value="RVT_1"/>
    <property type="match status" value="1"/>
</dbReference>
<proteinExistence type="predicted"/>
<name>A0A085NAE3_9BILA</name>
<dbReference type="PROSITE" id="PS50878">
    <property type="entry name" value="RT_POL"/>
    <property type="match status" value="1"/>
</dbReference>
<dbReference type="InterPro" id="IPR043502">
    <property type="entry name" value="DNA/RNA_pol_sf"/>
</dbReference>
<reference evidence="2" key="1">
    <citation type="journal article" date="2014" name="Nat. Genet.">
        <title>Genome and transcriptome of the porcine whipworm Trichuris suis.</title>
        <authorList>
            <person name="Jex A.R."/>
            <person name="Nejsum P."/>
            <person name="Schwarz E.M."/>
            <person name="Hu L."/>
            <person name="Young N.D."/>
            <person name="Hall R.S."/>
            <person name="Korhonen P.K."/>
            <person name="Liao S."/>
            <person name="Thamsborg S."/>
            <person name="Xia J."/>
            <person name="Xu P."/>
            <person name="Wang S."/>
            <person name="Scheerlinck J.P."/>
            <person name="Hofmann A."/>
            <person name="Sternberg P.W."/>
            <person name="Wang J."/>
            <person name="Gasser R.B."/>
        </authorList>
    </citation>
    <scope>NUCLEOTIDE SEQUENCE [LARGE SCALE GENOMIC DNA]</scope>
    <source>
        <strain evidence="2">DCEP-RM93F</strain>
    </source>
</reference>
<dbReference type="PANTHER" id="PTHR24559">
    <property type="entry name" value="TRANSPOSON TY3-I GAG-POL POLYPROTEIN"/>
    <property type="match status" value="1"/>
</dbReference>
<protein>
    <recommendedName>
        <fullName evidence="1">Reverse transcriptase domain-containing protein</fullName>
    </recommendedName>
</protein>
<dbReference type="EMBL" id="KL367525">
    <property type="protein sequence ID" value="KFD66439.1"/>
    <property type="molecule type" value="Genomic_DNA"/>
</dbReference>
<evidence type="ECO:0000259" key="1">
    <source>
        <dbReference type="PROSITE" id="PS50878"/>
    </source>
</evidence>
<gene>
    <name evidence="2" type="ORF">M514_21469</name>
</gene>
<feature type="domain" description="Reverse transcriptase" evidence="1">
    <location>
        <begin position="1"/>
        <end position="158"/>
    </location>
</feature>
<evidence type="ECO:0000313" key="2">
    <source>
        <dbReference type="EMBL" id="KFD66439.1"/>
    </source>
</evidence>
<sequence length="158" mass="18111">METFGDYRRLNGITVPDSYPIPRLYDATAKLAGKKIFSKVDLIRAYQQIPVYADGIAKTAVITPFGLFEYTRVPFGLRNAAHAFQRFMDEVTRGLDFCFVYLDDVLIASSTTAEHQQHLNELFRRFVKYGIKLNPSKCVFHPRTAARISGYADQCRWC</sequence>
<dbReference type="Proteomes" id="UP000030758">
    <property type="component" value="Unassembled WGS sequence"/>
</dbReference>